<dbReference type="EMBL" id="BQNB010009537">
    <property type="protein sequence ID" value="GJS64895.1"/>
    <property type="molecule type" value="Genomic_DNA"/>
</dbReference>
<proteinExistence type="predicted"/>
<gene>
    <name evidence="2" type="ORF">Tco_0679459</name>
</gene>
<dbReference type="Proteomes" id="UP001151760">
    <property type="component" value="Unassembled WGS sequence"/>
</dbReference>
<organism evidence="2 3">
    <name type="scientific">Tanacetum coccineum</name>
    <dbReference type="NCBI Taxonomy" id="301880"/>
    <lineage>
        <taxon>Eukaryota</taxon>
        <taxon>Viridiplantae</taxon>
        <taxon>Streptophyta</taxon>
        <taxon>Embryophyta</taxon>
        <taxon>Tracheophyta</taxon>
        <taxon>Spermatophyta</taxon>
        <taxon>Magnoliopsida</taxon>
        <taxon>eudicotyledons</taxon>
        <taxon>Gunneridae</taxon>
        <taxon>Pentapetalae</taxon>
        <taxon>asterids</taxon>
        <taxon>campanulids</taxon>
        <taxon>Asterales</taxon>
        <taxon>Asteraceae</taxon>
        <taxon>Asteroideae</taxon>
        <taxon>Anthemideae</taxon>
        <taxon>Anthemidinae</taxon>
        <taxon>Tanacetum</taxon>
    </lineage>
</organism>
<comment type="caution">
    <text evidence="2">The sequence shown here is derived from an EMBL/GenBank/DDBJ whole genome shotgun (WGS) entry which is preliminary data.</text>
</comment>
<feature type="compositionally biased region" description="Low complexity" evidence="1">
    <location>
        <begin position="58"/>
        <end position="76"/>
    </location>
</feature>
<evidence type="ECO:0000256" key="1">
    <source>
        <dbReference type="SAM" id="MobiDB-lite"/>
    </source>
</evidence>
<feature type="region of interest" description="Disordered" evidence="1">
    <location>
        <begin position="46"/>
        <end position="77"/>
    </location>
</feature>
<accession>A0ABQ4XIN6</accession>
<keyword evidence="3" id="KW-1185">Reference proteome</keyword>
<evidence type="ECO:0000313" key="3">
    <source>
        <dbReference type="Proteomes" id="UP001151760"/>
    </source>
</evidence>
<sequence>MDLCSPMRVQSINGKKYILGFVPISESLLIPDASCPRSPPPVILTSPSVSISFDHDAPSGSHSPSSSAPQSSSVHHGVATEHSFEVNPFAETEHELFVNVFAPDRTLYKHHLLEYSRDYLHHHPNPLYLMKLSSAKMDSDSSSS</sequence>
<name>A0ABQ4XIN6_9ASTR</name>
<evidence type="ECO:0000313" key="2">
    <source>
        <dbReference type="EMBL" id="GJS64895.1"/>
    </source>
</evidence>
<reference evidence="2" key="2">
    <citation type="submission" date="2022-01" db="EMBL/GenBank/DDBJ databases">
        <authorList>
            <person name="Yamashiro T."/>
            <person name="Shiraishi A."/>
            <person name="Satake H."/>
            <person name="Nakayama K."/>
        </authorList>
    </citation>
    <scope>NUCLEOTIDE SEQUENCE</scope>
</reference>
<protein>
    <submittedName>
        <fullName evidence="2">Uncharacterized protein</fullName>
    </submittedName>
</protein>
<reference evidence="2" key="1">
    <citation type="journal article" date="2022" name="Int. J. Mol. Sci.">
        <title>Draft Genome of Tanacetum Coccineum: Genomic Comparison of Closely Related Tanacetum-Family Plants.</title>
        <authorList>
            <person name="Yamashiro T."/>
            <person name="Shiraishi A."/>
            <person name="Nakayama K."/>
            <person name="Satake H."/>
        </authorList>
    </citation>
    <scope>NUCLEOTIDE SEQUENCE</scope>
</reference>